<evidence type="ECO:0000313" key="1">
    <source>
        <dbReference type="EMBL" id="KAJ8638470.1"/>
    </source>
</evidence>
<reference evidence="1 2" key="1">
    <citation type="journal article" date="2022" name="Hortic Res">
        <title>A haplotype resolved chromosomal level avocado genome allows analysis of novel avocado genes.</title>
        <authorList>
            <person name="Nath O."/>
            <person name="Fletcher S.J."/>
            <person name="Hayward A."/>
            <person name="Shaw L.M."/>
            <person name="Masouleh A.K."/>
            <person name="Furtado A."/>
            <person name="Henry R.J."/>
            <person name="Mitter N."/>
        </authorList>
    </citation>
    <scope>NUCLEOTIDE SEQUENCE [LARGE SCALE GENOMIC DNA]</scope>
    <source>
        <strain evidence="2">cv. Hass</strain>
    </source>
</reference>
<evidence type="ECO:0000313" key="2">
    <source>
        <dbReference type="Proteomes" id="UP001234297"/>
    </source>
</evidence>
<comment type="caution">
    <text evidence="1">The sequence shown here is derived from an EMBL/GenBank/DDBJ whole genome shotgun (WGS) entry which is preliminary data.</text>
</comment>
<dbReference type="Proteomes" id="UP001234297">
    <property type="component" value="Chromosome 3"/>
</dbReference>
<proteinExistence type="predicted"/>
<name>A0ACC2LYK1_PERAE</name>
<sequence length="97" mass="10987">MKGCDVNTKFVTVAQGPTMIVVCLEKGWVRHPTTRRIFGRLFSVYARDCARHHPTRGTSHRLRFSLFPASDLRGERLTRVPSHDASGFSAAWTRTKS</sequence>
<keyword evidence="2" id="KW-1185">Reference proteome</keyword>
<gene>
    <name evidence="1" type="ORF">MRB53_012737</name>
</gene>
<protein>
    <submittedName>
        <fullName evidence="1">Uncharacterized protein</fullName>
    </submittedName>
</protein>
<accession>A0ACC2LYK1</accession>
<dbReference type="EMBL" id="CM056811">
    <property type="protein sequence ID" value="KAJ8638470.1"/>
    <property type="molecule type" value="Genomic_DNA"/>
</dbReference>
<organism evidence="1 2">
    <name type="scientific">Persea americana</name>
    <name type="common">Avocado</name>
    <dbReference type="NCBI Taxonomy" id="3435"/>
    <lineage>
        <taxon>Eukaryota</taxon>
        <taxon>Viridiplantae</taxon>
        <taxon>Streptophyta</taxon>
        <taxon>Embryophyta</taxon>
        <taxon>Tracheophyta</taxon>
        <taxon>Spermatophyta</taxon>
        <taxon>Magnoliopsida</taxon>
        <taxon>Magnoliidae</taxon>
        <taxon>Laurales</taxon>
        <taxon>Lauraceae</taxon>
        <taxon>Persea</taxon>
    </lineage>
</organism>